<sequence length="89" mass="10089">MTVVSKEMVKEALKELMQEEPDFFRTLLNEVASEGENEATQATDHEALVVVSAHAHLINKTEGLTKRQKLERIVAEDFAEYDAVFRKLA</sequence>
<name>A0A939G957_9BACT</name>
<keyword evidence="2" id="KW-1185">Reference proteome</keyword>
<dbReference type="Proteomes" id="UP000664795">
    <property type="component" value="Unassembled WGS sequence"/>
</dbReference>
<protein>
    <submittedName>
        <fullName evidence="1">Uncharacterized protein</fullName>
    </submittedName>
</protein>
<evidence type="ECO:0000313" key="1">
    <source>
        <dbReference type="EMBL" id="MBO0932417.1"/>
    </source>
</evidence>
<comment type="caution">
    <text evidence="1">The sequence shown here is derived from an EMBL/GenBank/DDBJ whole genome shotgun (WGS) entry which is preliminary data.</text>
</comment>
<organism evidence="1 2">
    <name type="scientific">Fibrella aquatilis</name>
    <dbReference type="NCBI Taxonomy" id="2817059"/>
    <lineage>
        <taxon>Bacteria</taxon>
        <taxon>Pseudomonadati</taxon>
        <taxon>Bacteroidota</taxon>
        <taxon>Cytophagia</taxon>
        <taxon>Cytophagales</taxon>
        <taxon>Spirosomataceae</taxon>
        <taxon>Fibrella</taxon>
    </lineage>
</organism>
<proteinExistence type="predicted"/>
<dbReference type="AlphaFoldDB" id="A0A939G957"/>
<dbReference type="EMBL" id="JAFMYU010000012">
    <property type="protein sequence ID" value="MBO0932417.1"/>
    <property type="molecule type" value="Genomic_DNA"/>
</dbReference>
<dbReference type="RefSeq" id="WP_207336379.1">
    <property type="nucleotide sequence ID" value="NZ_JAFMYU010000012.1"/>
</dbReference>
<evidence type="ECO:0000313" key="2">
    <source>
        <dbReference type="Proteomes" id="UP000664795"/>
    </source>
</evidence>
<accession>A0A939G957</accession>
<reference evidence="1 2" key="1">
    <citation type="submission" date="2021-03" db="EMBL/GenBank/DDBJ databases">
        <title>Fibrella sp. HMF5036 genome sequencing and assembly.</title>
        <authorList>
            <person name="Kang H."/>
            <person name="Kim H."/>
            <person name="Bae S."/>
            <person name="Joh K."/>
        </authorList>
    </citation>
    <scope>NUCLEOTIDE SEQUENCE [LARGE SCALE GENOMIC DNA]</scope>
    <source>
        <strain evidence="1 2">HMF5036</strain>
    </source>
</reference>
<gene>
    <name evidence="1" type="ORF">J2I48_15505</name>
</gene>